<dbReference type="OrthoDB" id="7559360at2"/>
<dbReference type="CDD" id="cd01042">
    <property type="entry name" value="DMQH"/>
    <property type="match status" value="1"/>
</dbReference>
<sequence length="187" mass="20004">MSTTTPFGAADLAGLAPGVPGLIGDIRSDHAGETGAVMIYRGILAASRDAAVRRFSEQHLATEQHHLDLLDALLPPGQRSVLLPIWRVAGWLTGFLPALVGPRAVYATIDAVETFVDHHYEEQIRKLPLTGPGGALRETLLACQADEVHHRDEARAFQQAPARPLLRGWAFLVGAGSKAAVAAARRI</sequence>
<dbReference type="EMBL" id="RCZP01000002">
    <property type="protein sequence ID" value="TPG60656.1"/>
    <property type="molecule type" value="Genomic_DNA"/>
</dbReference>
<dbReference type="GO" id="GO:0046872">
    <property type="term" value="F:metal ion binding"/>
    <property type="evidence" value="ECO:0007669"/>
    <property type="project" value="UniProtKB-KW"/>
</dbReference>
<evidence type="ECO:0000256" key="1">
    <source>
        <dbReference type="ARBA" id="ARBA00004749"/>
    </source>
</evidence>
<name>A0A502GI72_9PROT</name>
<dbReference type="PANTHER" id="PTHR11237:SF4">
    <property type="entry name" value="5-DEMETHOXYUBIQUINONE HYDROXYLASE, MITOCHONDRIAL"/>
    <property type="match status" value="1"/>
</dbReference>
<keyword evidence="9" id="KW-1185">Reference proteome</keyword>
<dbReference type="AlphaFoldDB" id="A0A502GI72"/>
<dbReference type="PANTHER" id="PTHR11237">
    <property type="entry name" value="COENZYME Q10 BIOSYNTHESIS PROTEIN 7"/>
    <property type="match status" value="1"/>
</dbReference>
<keyword evidence="2" id="KW-0831">Ubiquinone biosynthesis</keyword>
<evidence type="ECO:0000256" key="6">
    <source>
        <dbReference type="ARBA" id="ARBA00023033"/>
    </source>
</evidence>
<keyword evidence="7" id="KW-0472">Membrane</keyword>
<dbReference type="RefSeq" id="WP_140881427.1">
    <property type="nucleotide sequence ID" value="NZ_RCZP01000002.1"/>
</dbReference>
<accession>A0A502GI72</accession>
<comment type="pathway">
    <text evidence="1">Cofactor biosynthesis; ubiquinone biosynthesis.</text>
</comment>
<reference evidence="8 9" key="1">
    <citation type="journal article" date="2019" name="Environ. Microbiol.">
        <title>Species interactions and distinct microbial communities in high Arctic permafrost affected cryosols are associated with the CH4 and CO2 gas fluxes.</title>
        <authorList>
            <person name="Altshuler I."/>
            <person name="Hamel J."/>
            <person name="Turney S."/>
            <person name="Magnuson E."/>
            <person name="Levesque R."/>
            <person name="Greer C."/>
            <person name="Whyte L.G."/>
        </authorList>
    </citation>
    <scope>NUCLEOTIDE SEQUENCE [LARGE SCALE GENOMIC DNA]</scope>
    <source>
        <strain evidence="8 9">S9.3B</strain>
    </source>
</reference>
<dbReference type="Pfam" id="PF03232">
    <property type="entry name" value="COQ7"/>
    <property type="match status" value="1"/>
</dbReference>
<evidence type="ECO:0000256" key="4">
    <source>
        <dbReference type="ARBA" id="ARBA00023002"/>
    </source>
</evidence>
<organism evidence="8 9">
    <name type="scientific">Muricoccus nepalensis</name>
    <dbReference type="NCBI Taxonomy" id="1854500"/>
    <lineage>
        <taxon>Bacteria</taxon>
        <taxon>Pseudomonadati</taxon>
        <taxon>Pseudomonadota</taxon>
        <taxon>Alphaproteobacteria</taxon>
        <taxon>Acetobacterales</taxon>
        <taxon>Roseomonadaceae</taxon>
        <taxon>Muricoccus</taxon>
    </lineage>
</organism>
<protein>
    <submittedName>
        <fullName evidence="8">Demethoxyubiquinone hydroxylase family protein</fullName>
    </submittedName>
</protein>
<evidence type="ECO:0000256" key="2">
    <source>
        <dbReference type="ARBA" id="ARBA00022688"/>
    </source>
</evidence>
<evidence type="ECO:0000256" key="7">
    <source>
        <dbReference type="ARBA" id="ARBA00023136"/>
    </source>
</evidence>
<evidence type="ECO:0000313" key="8">
    <source>
        <dbReference type="EMBL" id="TPG60656.1"/>
    </source>
</evidence>
<evidence type="ECO:0000313" key="9">
    <source>
        <dbReference type="Proteomes" id="UP000317078"/>
    </source>
</evidence>
<proteinExistence type="predicted"/>
<gene>
    <name evidence="8" type="ORF">EAH89_03795</name>
</gene>
<keyword evidence="3" id="KW-0479">Metal-binding</keyword>
<dbReference type="SUPFAM" id="SSF47240">
    <property type="entry name" value="Ferritin-like"/>
    <property type="match status" value="1"/>
</dbReference>
<keyword evidence="5" id="KW-0408">Iron</keyword>
<dbReference type="GO" id="GO:0008682">
    <property type="term" value="F:3-demethoxyubiquinol 3-hydroxylase activity"/>
    <property type="evidence" value="ECO:0007669"/>
    <property type="project" value="TreeGrafter"/>
</dbReference>
<dbReference type="GO" id="GO:0006744">
    <property type="term" value="P:ubiquinone biosynthetic process"/>
    <property type="evidence" value="ECO:0007669"/>
    <property type="project" value="UniProtKB-KW"/>
</dbReference>
<comment type="caution">
    <text evidence="8">The sequence shown here is derived from an EMBL/GenBank/DDBJ whole genome shotgun (WGS) entry which is preliminary data.</text>
</comment>
<dbReference type="InterPro" id="IPR011566">
    <property type="entry name" value="Ubq_synth_Coq7"/>
</dbReference>
<keyword evidence="8" id="KW-0830">Ubiquinone</keyword>
<dbReference type="InterPro" id="IPR009078">
    <property type="entry name" value="Ferritin-like_SF"/>
</dbReference>
<dbReference type="Proteomes" id="UP000317078">
    <property type="component" value="Unassembled WGS sequence"/>
</dbReference>
<evidence type="ECO:0000256" key="5">
    <source>
        <dbReference type="ARBA" id="ARBA00023004"/>
    </source>
</evidence>
<keyword evidence="6" id="KW-0503">Monooxygenase</keyword>
<evidence type="ECO:0000256" key="3">
    <source>
        <dbReference type="ARBA" id="ARBA00022723"/>
    </source>
</evidence>
<keyword evidence="4" id="KW-0560">Oxidoreductase</keyword>